<dbReference type="GeneID" id="86823345"/>
<proteinExistence type="predicted"/>
<dbReference type="RefSeq" id="WP_005951998.1">
    <property type="nucleotide sequence ID" value="NZ_CP136423.1"/>
</dbReference>
<name>C0CRM8_BLAHS</name>
<reference evidence="1 2" key="1">
    <citation type="submission" date="2009-01" db="EMBL/GenBank/DDBJ databases">
        <authorList>
            <person name="Fulton L."/>
            <person name="Clifton S."/>
            <person name="Fulton B."/>
            <person name="Xu J."/>
            <person name="Minx P."/>
            <person name="Pepin K.H."/>
            <person name="Johnson M."/>
            <person name="Bhonagiri V."/>
            <person name="Nash W.E."/>
            <person name="Mardis E.R."/>
            <person name="Wilson R.K."/>
        </authorList>
    </citation>
    <scope>NUCLEOTIDE SEQUENCE [LARGE SCALE GENOMIC DNA]</scope>
    <source>
        <strain evidence="2">DSM 10507 / JCM 14656 / S5a33</strain>
    </source>
</reference>
<accession>C0CRM8</accession>
<dbReference type="PATRIC" id="fig|476272.21.peg.220"/>
<dbReference type="eggNOG" id="ENOG5033ME7">
    <property type="taxonomic scope" value="Bacteria"/>
</dbReference>
<reference evidence="1 2" key="2">
    <citation type="submission" date="2009-02" db="EMBL/GenBank/DDBJ databases">
        <title>Draft genome sequence of Blautia hydrogenotrophica DSM 10507 (Ruminococcus hydrogenotrophicus DSM 10507).</title>
        <authorList>
            <person name="Sudarsanam P."/>
            <person name="Ley R."/>
            <person name="Guruge J."/>
            <person name="Turnbaugh P.J."/>
            <person name="Mahowald M."/>
            <person name="Liep D."/>
            <person name="Gordon J."/>
        </authorList>
    </citation>
    <scope>NUCLEOTIDE SEQUENCE [LARGE SCALE GENOMIC DNA]</scope>
    <source>
        <strain evidence="2">DSM 10507 / JCM 14656 / S5a33</strain>
    </source>
</reference>
<dbReference type="Proteomes" id="UP000003100">
    <property type="component" value="Unassembled WGS sequence"/>
</dbReference>
<organism evidence="1 2">
    <name type="scientific">Blautia hydrogenotrophica (strain DSM 10507 / JCM 14656 / S5a33)</name>
    <name type="common">Ruminococcus hydrogenotrophicus</name>
    <dbReference type="NCBI Taxonomy" id="476272"/>
    <lineage>
        <taxon>Bacteria</taxon>
        <taxon>Bacillati</taxon>
        <taxon>Bacillota</taxon>
        <taxon>Clostridia</taxon>
        <taxon>Lachnospirales</taxon>
        <taxon>Lachnospiraceae</taxon>
        <taxon>Blautia</taxon>
    </lineage>
</organism>
<evidence type="ECO:0000313" key="1">
    <source>
        <dbReference type="EMBL" id="EEG47550.1"/>
    </source>
</evidence>
<protein>
    <submittedName>
        <fullName evidence="1">Uncharacterized protein</fullName>
    </submittedName>
</protein>
<gene>
    <name evidence="1" type="ORF">RUMHYD_03542</name>
</gene>
<dbReference type="HOGENOM" id="CLU_080979_0_0_9"/>
<evidence type="ECO:0000313" key="2">
    <source>
        <dbReference type="Proteomes" id="UP000003100"/>
    </source>
</evidence>
<dbReference type="EMBL" id="ACBZ01000188">
    <property type="protein sequence ID" value="EEG47550.1"/>
    <property type="molecule type" value="Genomic_DNA"/>
</dbReference>
<comment type="caution">
    <text evidence="1">The sequence shown here is derived from an EMBL/GenBank/DDBJ whole genome shotgun (WGS) entry which is preliminary data.</text>
</comment>
<dbReference type="AlphaFoldDB" id="C0CRM8"/>
<sequence length="295" mass="34862">MMIQKYLDSLLNEGLEEVRFRFRQRIAEDIKNRLCSLLARWEEEEYRETILFTTKEEALFYEPYAEKGIRELVVAGIRNSMLEVAASVNCKDFKMPEPLSDKKIRELTAEAIRYFSDCELRALIQEAQNTVYEDVYEAAKCKYPLAWTVLSKIALLEESEWGFDKIQEEKKRVLTEEEMRTEPKIQKVICDGFTLEFDEYLEETIREVVGGKQDAFYVDSFKALSRNIEKVLHVIQILLESDRAFVTCNYYISNGYLEKRKKILRAAHNEKEMFMNTRITGRTPKKIKEFLQIFV</sequence>
<keyword evidence="2" id="KW-1185">Reference proteome</keyword>